<evidence type="ECO:0000313" key="3">
    <source>
        <dbReference type="Proteomes" id="UP000052943"/>
    </source>
</evidence>
<dbReference type="InterPro" id="IPR002909">
    <property type="entry name" value="IPT_dom"/>
</dbReference>
<gene>
    <name evidence="2" type="ORF">AM587_10000077</name>
</gene>
<protein>
    <recommendedName>
        <fullName evidence="1">IPT/TIG domain-containing protein</fullName>
    </recommendedName>
</protein>
<dbReference type="InterPro" id="IPR013783">
    <property type="entry name" value="Ig-like_fold"/>
</dbReference>
<dbReference type="SUPFAM" id="SSF81296">
    <property type="entry name" value="E set domains"/>
    <property type="match status" value="1"/>
</dbReference>
<dbReference type="AlphaFoldDB" id="A0A0W8CH54"/>
<name>A0A0W8CH54_PHYNI</name>
<organism evidence="2 3">
    <name type="scientific">Phytophthora nicotianae</name>
    <name type="common">Potato buckeye rot agent</name>
    <name type="synonym">Phytophthora parasitica</name>
    <dbReference type="NCBI Taxonomy" id="4792"/>
    <lineage>
        <taxon>Eukaryota</taxon>
        <taxon>Sar</taxon>
        <taxon>Stramenopiles</taxon>
        <taxon>Oomycota</taxon>
        <taxon>Peronosporomycetes</taxon>
        <taxon>Peronosporales</taxon>
        <taxon>Peronosporaceae</taxon>
        <taxon>Phytophthora</taxon>
    </lineage>
</organism>
<comment type="caution">
    <text evidence="2">The sequence shown here is derived from an EMBL/GenBank/DDBJ whole genome shotgun (WGS) entry which is preliminary data.</text>
</comment>
<feature type="domain" description="IPT/TIG" evidence="1">
    <location>
        <begin position="80"/>
        <end position="138"/>
    </location>
</feature>
<accession>A0A0W8CH54</accession>
<dbReference type="Pfam" id="PF01833">
    <property type="entry name" value="TIG"/>
    <property type="match status" value="1"/>
</dbReference>
<evidence type="ECO:0000259" key="1">
    <source>
        <dbReference type="Pfam" id="PF01833"/>
    </source>
</evidence>
<dbReference type="EMBL" id="LNFO01003248">
    <property type="protein sequence ID" value="KUF83439.1"/>
    <property type="molecule type" value="Genomic_DNA"/>
</dbReference>
<sequence>MGSSAEALCYTFQKLQFDEDGSYSCKIGAQIVRAEYANATHVGCRTPAVTKPQQVAVKISDNEVDFSEFNLTFAYVEPLFVSRIYPVSGDIEGGQLVNVVGGNFTTGAETITCRFGDVVTNATVLSASNAQCAAPKLQPIRDIQSVKLATKPFTAEIQRVTVASSPLQPTVQEISTSGDVRVPEIQKFTISGDVVHEIQSIQVSSQAYSEVENSLEILDNIGRVTVTKVTQGLLGSCTWTIEFLDRVGDVPMLEVINVSLGDSGSYDLFIGVSETVKGQGAPLFGTFTLDVDGKTTSPLTYDATEGEMVKALKAVDTSSDVLSVTRTGPFLNNAHEWRVTFAGFPRHVRSIGTDLSGLAQGRGQMTVNLLSPGAKGEQQQISTTLSGGSFKCSLGARVSGDIAVSSTAGEVLQAFDSVTFGRADVTGNAGGPWIITFVDWAGNLPLLSCGTTQTVTEVTAGTGRSLSGGVHAEVKWRIDISFELRCNRCYRSKCVEGFVEY</sequence>
<dbReference type="STRING" id="4790.A0A0W8CH54"/>
<dbReference type="Proteomes" id="UP000052943">
    <property type="component" value="Unassembled WGS sequence"/>
</dbReference>
<dbReference type="Gene3D" id="2.60.40.10">
    <property type="entry name" value="Immunoglobulins"/>
    <property type="match status" value="2"/>
</dbReference>
<dbReference type="InterPro" id="IPR014756">
    <property type="entry name" value="Ig_E-set"/>
</dbReference>
<proteinExistence type="predicted"/>
<reference evidence="2 3" key="1">
    <citation type="submission" date="2015-11" db="EMBL/GenBank/DDBJ databases">
        <title>Genomes and virulence difference between two physiological races of Phytophthora nicotianae.</title>
        <authorList>
            <person name="Liu H."/>
            <person name="Ma X."/>
            <person name="Yu H."/>
            <person name="Fang D."/>
            <person name="Li Y."/>
            <person name="Wang X."/>
            <person name="Wang W."/>
            <person name="Dong Y."/>
            <person name="Xiao B."/>
        </authorList>
    </citation>
    <scope>NUCLEOTIDE SEQUENCE [LARGE SCALE GENOMIC DNA]</scope>
    <source>
        <strain evidence="3">race 0</strain>
    </source>
</reference>
<evidence type="ECO:0000313" key="2">
    <source>
        <dbReference type="EMBL" id="KUF83439.1"/>
    </source>
</evidence>